<evidence type="ECO:0000259" key="1">
    <source>
        <dbReference type="Pfam" id="PF18737"/>
    </source>
</evidence>
<dbReference type="Pfam" id="PF18737">
    <property type="entry name" value="HEPN_MAE_28990"/>
    <property type="match status" value="1"/>
</dbReference>
<sequence length="172" mass="19531">MEDLSQAFEERLQEIETYLDLLESIQEQVQGGTPQIGEATITPQQQKILYSSVYLQLYNLVESTITRCVDAVSNAVVNQSSRPKDLSIELRPEWVRCTARTHTDLNYENRLESALSLCDHLVLALPISTFELEKGGGGNWDDEEIYKLSKRLGLSLNISRDANRAVKQPFRD</sequence>
<dbReference type="Proteomes" id="UP001384579">
    <property type="component" value="Unassembled WGS sequence"/>
</dbReference>
<feature type="non-terminal residue" evidence="2">
    <location>
        <position position="172"/>
    </location>
</feature>
<evidence type="ECO:0000313" key="3">
    <source>
        <dbReference type="Proteomes" id="UP001384579"/>
    </source>
</evidence>
<dbReference type="EMBL" id="JBBLXS010001083">
    <property type="protein sequence ID" value="MEK0189269.1"/>
    <property type="molecule type" value="Genomic_DNA"/>
</dbReference>
<evidence type="ECO:0000313" key="2">
    <source>
        <dbReference type="EMBL" id="MEK0189269.1"/>
    </source>
</evidence>
<accession>A0ABU8YXY7</accession>
<proteinExistence type="predicted"/>
<dbReference type="RefSeq" id="WP_340542489.1">
    <property type="nucleotide sequence ID" value="NZ_JBBLXS010001083.1"/>
</dbReference>
<comment type="caution">
    <text evidence="2">The sequence shown here is derived from an EMBL/GenBank/DDBJ whole genome shotgun (WGS) entry which is preliminary data.</text>
</comment>
<dbReference type="InterPro" id="IPR040788">
    <property type="entry name" value="HEPN_MAE_28990"/>
</dbReference>
<organism evidence="2 3">
    <name type="scientific">Microcoleus anatoxicus PTRS2</name>
    <dbReference type="NCBI Taxonomy" id="2705321"/>
    <lineage>
        <taxon>Bacteria</taxon>
        <taxon>Bacillati</taxon>
        <taxon>Cyanobacteriota</taxon>
        <taxon>Cyanophyceae</taxon>
        <taxon>Oscillatoriophycideae</taxon>
        <taxon>Oscillatoriales</taxon>
        <taxon>Microcoleaceae</taxon>
        <taxon>Microcoleus</taxon>
        <taxon>Microcoleus anatoxicus</taxon>
    </lineage>
</organism>
<feature type="domain" description="MAE-28990/MAE-18760-like HEPN" evidence="1">
    <location>
        <begin position="2"/>
        <end position="167"/>
    </location>
</feature>
<protein>
    <submittedName>
        <fullName evidence="2">MAE_28990/MAE_18760 family HEPN-like nuclease</fullName>
    </submittedName>
</protein>
<keyword evidence="3" id="KW-1185">Reference proteome</keyword>
<reference evidence="2 3" key="1">
    <citation type="journal article" date="2020" name="Harmful Algae">
        <title>Molecular and morphological characterization of a novel dihydroanatoxin-a producing Microcoleus species (cyanobacteria) from the Russian River, California, USA.</title>
        <authorList>
            <person name="Conklin K.Y."/>
            <person name="Stancheva R."/>
            <person name="Otten T.G."/>
            <person name="Fadness R."/>
            <person name="Boyer G.L."/>
            <person name="Read B."/>
            <person name="Zhang X."/>
            <person name="Sheath R.G."/>
        </authorList>
    </citation>
    <scope>NUCLEOTIDE SEQUENCE [LARGE SCALE GENOMIC DNA]</scope>
    <source>
        <strain evidence="2 3">PTRS2</strain>
    </source>
</reference>
<gene>
    <name evidence="2" type="ORF">WMG39_31150</name>
</gene>
<name>A0ABU8YXY7_9CYAN</name>